<organism evidence="1 2">
    <name type="scientific">Bifidobacterium choerinum</name>
    <dbReference type="NCBI Taxonomy" id="35760"/>
    <lineage>
        <taxon>Bacteria</taxon>
        <taxon>Bacillati</taxon>
        <taxon>Actinomycetota</taxon>
        <taxon>Actinomycetes</taxon>
        <taxon>Bifidobacteriales</taxon>
        <taxon>Bifidobacteriaceae</taxon>
        <taxon>Bifidobacterium</taxon>
    </lineage>
</organism>
<dbReference type="EMBL" id="JGYU01000005">
    <property type="protein sequence ID" value="KFI57405.1"/>
    <property type="molecule type" value="Genomic_DNA"/>
</dbReference>
<protein>
    <submittedName>
        <fullName evidence="1">Uncharacterized protein</fullName>
    </submittedName>
</protein>
<keyword evidence="2" id="KW-1185">Reference proteome</keyword>
<dbReference type="STRING" id="35760.BCHO_0824"/>
<dbReference type="RefSeq" id="WP_034256197.1">
    <property type="nucleotide sequence ID" value="NZ_JGYU01000005.1"/>
</dbReference>
<evidence type="ECO:0000313" key="1">
    <source>
        <dbReference type="EMBL" id="KFI57405.1"/>
    </source>
</evidence>
<comment type="caution">
    <text evidence="1">The sequence shown here is derived from an EMBL/GenBank/DDBJ whole genome shotgun (WGS) entry which is preliminary data.</text>
</comment>
<name>A0A087AF55_9BIFI</name>
<evidence type="ECO:0000313" key="2">
    <source>
        <dbReference type="Proteomes" id="UP000028995"/>
    </source>
</evidence>
<dbReference type="OrthoDB" id="9770306at2"/>
<gene>
    <name evidence="1" type="ORF">BCHO_0824</name>
</gene>
<dbReference type="Proteomes" id="UP000028995">
    <property type="component" value="Unassembled WGS sequence"/>
</dbReference>
<reference evidence="1 2" key="1">
    <citation type="submission" date="2014-03" db="EMBL/GenBank/DDBJ databases">
        <title>Genomics of Bifidobacteria.</title>
        <authorList>
            <person name="Ventura M."/>
            <person name="Milani C."/>
            <person name="Lugli G.A."/>
        </authorList>
    </citation>
    <scope>NUCLEOTIDE SEQUENCE [LARGE SCALE GENOMIC DNA]</scope>
    <source>
        <strain evidence="1 2">LMG 10510</strain>
    </source>
</reference>
<accession>A0A087AF55</accession>
<proteinExistence type="predicted"/>
<dbReference type="AlphaFoldDB" id="A0A087AF55"/>
<sequence>MSELRNLHPDPHARKKCACWEGVATENGDNWRYELAEGASNGTAFAWQGMTNTELAGRVLYARVISDNPNVLDRLTVENGTLLVRRDGWVAARVADGNNSSHTLPLVYGPFVLMERGVYTPEDWERLYDMVQNGTLKYPELQRPWFAGDTFPTTGGGLSFLGFYPHHLELVVVA</sequence>